<dbReference type="PROSITE" id="PS00194">
    <property type="entry name" value="THIOREDOXIN_1"/>
    <property type="match status" value="1"/>
</dbReference>
<feature type="signal peptide" evidence="8">
    <location>
        <begin position="1"/>
        <end position="22"/>
    </location>
</feature>
<feature type="transmembrane region" description="Helical" evidence="7">
    <location>
        <begin position="402"/>
        <end position="427"/>
    </location>
</feature>
<dbReference type="InterPro" id="IPR036249">
    <property type="entry name" value="Thioredoxin-like_sf"/>
</dbReference>
<dbReference type="Pfam" id="PF02683">
    <property type="entry name" value="DsbD_TM"/>
    <property type="match status" value="1"/>
</dbReference>
<organism evidence="11 12">
    <name type="scientific">Rehaibacterium terrae</name>
    <dbReference type="NCBI Taxonomy" id="1341696"/>
    <lineage>
        <taxon>Bacteria</taxon>
        <taxon>Pseudomonadati</taxon>
        <taxon>Pseudomonadota</taxon>
        <taxon>Gammaproteobacteria</taxon>
        <taxon>Lysobacterales</taxon>
        <taxon>Lysobacteraceae</taxon>
        <taxon>Rehaibacterium</taxon>
    </lineage>
</organism>
<keyword evidence="11" id="KW-0560">Oxidoreductase</keyword>
<dbReference type="GO" id="GO:0045454">
    <property type="term" value="P:cell redox homeostasis"/>
    <property type="evidence" value="ECO:0007669"/>
    <property type="project" value="TreeGrafter"/>
</dbReference>
<dbReference type="CDD" id="cd02953">
    <property type="entry name" value="DsbDgamma"/>
    <property type="match status" value="1"/>
</dbReference>
<feature type="transmembrane region" description="Helical" evidence="7">
    <location>
        <begin position="318"/>
        <end position="342"/>
    </location>
</feature>
<comment type="subcellular location">
    <subcellularLocation>
        <location evidence="1">Membrane</location>
        <topology evidence="1">Multi-pass membrane protein</topology>
    </subcellularLocation>
</comment>
<feature type="transmembrane region" description="Helical" evidence="7">
    <location>
        <begin position="540"/>
        <end position="560"/>
    </location>
</feature>
<sequence length="717" mass="75254">MIARLASALAALALALPLPARAVDPSDLLPIEQAFALRAEAVAPDRIALTWAIAEGYYLYRHRTEVRDGQGFAPGALELPPGIAYHDEFFGDVETYRGELRAVLTGTPVPGASQATLRVRYQGCADIGVCYPPHTQTITVALAPAPAGAEDGLAALNRALGVGAPLTGTAPDGSSVDLPLPPEQAFRFEAIAASPSALLLRFTPAPGYYLYRDRLAFRVIEGDGVALGEPRWPAAQAHHDDHFGDVSVYFAETEVPLPLGRSRGEAQALLLEATFQGCQTDGVCYPPMTRQVRVDLPAGAVATLPDAPARAPAGATTLALALLLALGGGLILNLMPCVLPVLSLKALSLADGGHGNGHAGRRALWYTAGVLASFVAVGLSVLGLRAAGESLGWGFQLQQPLVVAVLAYVMLAIGLSLSGVFSLGLGLSGMGQTLTEKKGPAGDFFTGVLAVVVASPCTAPFMGTALAFAFAAPPLLALLVFLALGLGLALPFLLIGFVPALARRLPQPGAWMETFKQALAFPMYLTAAWLAWVLAKQRGADAIGLLLAGAVLLALALWWLERLRFRRRPLARALALATLALALLPLWGVQRLPATPGTATQAADDAVPYSAERLAALRRDNRLVFVNMTADWCVTCKVNERRVLGGDAFRNALAAADGVYMKGDWTNVDPDITAFIESHGAVGVPLYVVYPRNGGEPRVLPTVLSDGIVQAALEAAK</sequence>
<dbReference type="Proteomes" id="UP000519004">
    <property type="component" value="Unassembled WGS sequence"/>
</dbReference>
<dbReference type="Pfam" id="PF11412">
    <property type="entry name" value="DsbD_N"/>
    <property type="match status" value="2"/>
</dbReference>
<evidence type="ECO:0000256" key="1">
    <source>
        <dbReference type="ARBA" id="ARBA00004141"/>
    </source>
</evidence>
<dbReference type="Gene3D" id="2.60.40.1250">
    <property type="entry name" value="Thiol:disulfide interchange protein DsbD, N-terminal domain"/>
    <property type="match status" value="2"/>
</dbReference>
<dbReference type="AlphaFoldDB" id="A0A7W7XZR3"/>
<evidence type="ECO:0000256" key="6">
    <source>
        <dbReference type="ARBA" id="ARBA00023284"/>
    </source>
</evidence>
<comment type="caution">
    <text evidence="11">The sequence shown here is derived from an EMBL/GenBank/DDBJ whole genome shotgun (WGS) entry which is preliminary data.</text>
</comment>
<evidence type="ECO:0000256" key="5">
    <source>
        <dbReference type="ARBA" id="ARBA00023136"/>
    </source>
</evidence>
<evidence type="ECO:0000256" key="7">
    <source>
        <dbReference type="SAM" id="Phobius"/>
    </source>
</evidence>
<dbReference type="EMBL" id="JACHHX010000007">
    <property type="protein sequence ID" value="MBB5015441.1"/>
    <property type="molecule type" value="Genomic_DNA"/>
</dbReference>
<dbReference type="GO" id="GO:0017004">
    <property type="term" value="P:cytochrome complex assembly"/>
    <property type="evidence" value="ECO:0007669"/>
    <property type="project" value="UniProtKB-KW"/>
</dbReference>
<reference evidence="11 12" key="1">
    <citation type="submission" date="2020-08" db="EMBL/GenBank/DDBJ databases">
        <title>Genomic Encyclopedia of Type Strains, Phase IV (KMG-IV): sequencing the most valuable type-strain genomes for metagenomic binning, comparative biology and taxonomic classification.</title>
        <authorList>
            <person name="Goeker M."/>
        </authorList>
    </citation>
    <scope>NUCLEOTIDE SEQUENCE [LARGE SCALE GENOMIC DNA]</scope>
    <source>
        <strain evidence="11 12">DSM 25897</strain>
    </source>
</reference>
<name>A0A7W7XZR3_9GAMM</name>
<feature type="transmembrane region" description="Helical" evidence="7">
    <location>
        <begin position="448"/>
        <end position="470"/>
    </location>
</feature>
<dbReference type="SUPFAM" id="SSF74863">
    <property type="entry name" value="Thiol:disulfide interchange protein DsbD, N-terminal domain (DsbD-alpha)"/>
    <property type="match status" value="2"/>
</dbReference>
<protein>
    <submittedName>
        <fullName evidence="11">Thiol:disulfide interchange protein DsbD</fullName>
        <ecNumber evidence="11">1.8.1.8</ecNumber>
    </submittedName>
</protein>
<feature type="domain" description="Thiol:disulfide interchange protein DsbD N-terminal" evidence="10">
    <location>
        <begin position="179"/>
        <end position="294"/>
    </location>
</feature>
<dbReference type="RefSeq" id="WP_246417110.1">
    <property type="nucleotide sequence ID" value="NZ_JACHHX010000007.1"/>
</dbReference>
<feature type="transmembrane region" description="Helical" evidence="7">
    <location>
        <begin position="514"/>
        <end position="534"/>
    </location>
</feature>
<evidence type="ECO:0000259" key="9">
    <source>
        <dbReference type="Pfam" id="PF02683"/>
    </source>
</evidence>
<keyword evidence="6" id="KW-0676">Redox-active center</keyword>
<dbReference type="InterPro" id="IPR035671">
    <property type="entry name" value="DsbD_gamma"/>
</dbReference>
<dbReference type="InterPro" id="IPR017937">
    <property type="entry name" value="Thioredoxin_CS"/>
</dbReference>
<dbReference type="Pfam" id="PF13899">
    <property type="entry name" value="Thioredoxin_7"/>
    <property type="match status" value="1"/>
</dbReference>
<proteinExistence type="predicted"/>
<evidence type="ECO:0000256" key="8">
    <source>
        <dbReference type="SAM" id="SignalP"/>
    </source>
</evidence>
<keyword evidence="3" id="KW-0201">Cytochrome c-type biogenesis</keyword>
<evidence type="ECO:0000259" key="10">
    <source>
        <dbReference type="Pfam" id="PF11412"/>
    </source>
</evidence>
<feature type="transmembrane region" description="Helical" evidence="7">
    <location>
        <begin position="572"/>
        <end position="589"/>
    </location>
</feature>
<feature type="chain" id="PRO_5030508574" evidence="8">
    <location>
        <begin position="23"/>
        <end position="717"/>
    </location>
</feature>
<keyword evidence="2 7" id="KW-0812">Transmembrane</keyword>
<dbReference type="Gene3D" id="3.40.30.10">
    <property type="entry name" value="Glutaredoxin"/>
    <property type="match status" value="1"/>
</dbReference>
<evidence type="ECO:0000256" key="2">
    <source>
        <dbReference type="ARBA" id="ARBA00022692"/>
    </source>
</evidence>
<accession>A0A7W7XZR3</accession>
<feature type="domain" description="Thiol:disulfide interchange protein DsbD N-terminal" evidence="10">
    <location>
        <begin position="27"/>
        <end position="140"/>
    </location>
</feature>
<keyword evidence="8" id="KW-0732">Signal</keyword>
<evidence type="ECO:0000313" key="12">
    <source>
        <dbReference type="Proteomes" id="UP000519004"/>
    </source>
</evidence>
<keyword evidence="5 7" id="KW-0472">Membrane</keyword>
<dbReference type="PANTHER" id="PTHR32234:SF3">
    <property type="entry name" value="SUPPRESSION OF COPPER SENSITIVITY PROTEIN"/>
    <property type="match status" value="1"/>
</dbReference>
<feature type="transmembrane region" description="Helical" evidence="7">
    <location>
        <begin position="476"/>
        <end position="502"/>
    </location>
</feature>
<dbReference type="InterPro" id="IPR028250">
    <property type="entry name" value="DsbDN"/>
</dbReference>
<gene>
    <name evidence="11" type="ORF">HNQ58_001339</name>
</gene>
<feature type="transmembrane region" description="Helical" evidence="7">
    <location>
        <begin position="363"/>
        <end position="382"/>
    </location>
</feature>
<dbReference type="PANTHER" id="PTHR32234">
    <property type="entry name" value="THIOL:DISULFIDE INTERCHANGE PROTEIN DSBD"/>
    <property type="match status" value="1"/>
</dbReference>
<evidence type="ECO:0000256" key="3">
    <source>
        <dbReference type="ARBA" id="ARBA00022748"/>
    </source>
</evidence>
<dbReference type="GO" id="GO:0047134">
    <property type="term" value="F:protein-disulfide reductase [NAD(P)H] activity"/>
    <property type="evidence" value="ECO:0007669"/>
    <property type="project" value="UniProtKB-EC"/>
</dbReference>
<dbReference type="InterPro" id="IPR036929">
    <property type="entry name" value="DsbDN_sf"/>
</dbReference>
<feature type="domain" description="Cytochrome C biogenesis protein transmembrane" evidence="9">
    <location>
        <begin position="319"/>
        <end position="531"/>
    </location>
</feature>
<dbReference type="GO" id="GO:0016020">
    <property type="term" value="C:membrane"/>
    <property type="evidence" value="ECO:0007669"/>
    <property type="project" value="UniProtKB-SubCell"/>
</dbReference>
<keyword evidence="12" id="KW-1185">Reference proteome</keyword>
<dbReference type="SUPFAM" id="SSF52833">
    <property type="entry name" value="Thioredoxin-like"/>
    <property type="match status" value="1"/>
</dbReference>
<dbReference type="EC" id="1.8.1.8" evidence="11"/>
<keyword evidence="4 7" id="KW-1133">Transmembrane helix</keyword>
<evidence type="ECO:0000313" key="11">
    <source>
        <dbReference type="EMBL" id="MBB5015441.1"/>
    </source>
</evidence>
<evidence type="ECO:0000256" key="4">
    <source>
        <dbReference type="ARBA" id="ARBA00022989"/>
    </source>
</evidence>
<dbReference type="InterPro" id="IPR003834">
    <property type="entry name" value="Cyt_c_assmbl_TM_dom"/>
</dbReference>